<protein>
    <submittedName>
        <fullName evidence="1">Uncharacterized protein</fullName>
    </submittedName>
</protein>
<evidence type="ECO:0000313" key="1">
    <source>
        <dbReference type="EMBL" id="MBB5961321.1"/>
    </source>
</evidence>
<keyword evidence="2" id="KW-1185">Reference proteome</keyword>
<organism evidence="1 2">
    <name type="scientific">Planomonospora venezuelensis</name>
    <dbReference type="NCBI Taxonomy" id="1999"/>
    <lineage>
        <taxon>Bacteria</taxon>
        <taxon>Bacillati</taxon>
        <taxon>Actinomycetota</taxon>
        <taxon>Actinomycetes</taxon>
        <taxon>Streptosporangiales</taxon>
        <taxon>Streptosporangiaceae</taxon>
        <taxon>Planomonospora</taxon>
    </lineage>
</organism>
<evidence type="ECO:0000313" key="2">
    <source>
        <dbReference type="Proteomes" id="UP000562352"/>
    </source>
</evidence>
<gene>
    <name evidence="1" type="ORF">FHS22_000559</name>
</gene>
<proteinExistence type="predicted"/>
<comment type="caution">
    <text evidence="1">The sequence shown here is derived from an EMBL/GenBank/DDBJ whole genome shotgun (WGS) entry which is preliminary data.</text>
</comment>
<dbReference type="EMBL" id="JACHJJ010000001">
    <property type="protein sequence ID" value="MBB5961321.1"/>
    <property type="molecule type" value="Genomic_DNA"/>
</dbReference>
<dbReference type="Proteomes" id="UP000562352">
    <property type="component" value="Unassembled WGS sequence"/>
</dbReference>
<name>A0A841CU18_PLAVE</name>
<accession>A0A841CU18</accession>
<sequence length="88" mass="9851">MRPPVPRRESKHFFGVHNASRTGVLIHEGAGLSYPHIIPARVLTAIDIRPRRVPGYGFLVAERGIDPPNLVLLLSPHQLGFRKGARWL</sequence>
<reference evidence="1 2" key="1">
    <citation type="submission" date="2020-08" db="EMBL/GenBank/DDBJ databases">
        <title>Genomic Encyclopedia of Type Strains, Phase III (KMG-III): the genomes of soil and plant-associated and newly described type strains.</title>
        <authorList>
            <person name="Whitman W."/>
        </authorList>
    </citation>
    <scope>NUCLEOTIDE SEQUENCE [LARGE SCALE GENOMIC DNA]</scope>
    <source>
        <strain evidence="1 2">CECT 3303</strain>
    </source>
</reference>
<dbReference type="AlphaFoldDB" id="A0A841CU18"/>